<reference evidence="1" key="1">
    <citation type="submission" date="2022-01" db="EMBL/GenBank/DDBJ databases">
        <authorList>
            <person name="King R."/>
        </authorList>
    </citation>
    <scope>NUCLEOTIDE SEQUENCE</scope>
</reference>
<organism evidence="1 2">
    <name type="scientific">Nezara viridula</name>
    <name type="common">Southern green stink bug</name>
    <name type="synonym">Cimex viridulus</name>
    <dbReference type="NCBI Taxonomy" id="85310"/>
    <lineage>
        <taxon>Eukaryota</taxon>
        <taxon>Metazoa</taxon>
        <taxon>Ecdysozoa</taxon>
        <taxon>Arthropoda</taxon>
        <taxon>Hexapoda</taxon>
        <taxon>Insecta</taxon>
        <taxon>Pterygota</taxon>
        <taxon>Neoptera</taxon>
        <taxon>Paraneoptera</taxon>
        <taxon>Hemiptera</taxon>
        <taxon>Heteroptera</taxon>
        <taxon>Panheteroptera</taxon>
        <taxon>Pentatomomorpha</taxon>
        <taxon>Pentatomoidea</taxon>
        <taxon>Pentatomidae</taxon>
        <taxon>Pentatominae</taxon>
        <taxon>Nezara</taxon>
    </lineage>
</organism>
<name>A0A9P0HFZ7_NEZVI</name>
<evidence type="ECO:0000313" key="2">
    <source>
        <dbReference type="Proteomes" id="UP001152798"/>
    </source>
</evidence>
<sequence>MHPSKVTTSIQFMVKQACDNDGMLLQFKTPTWNGGDDRLESPYPKQAVNQFAGYHLNWPLSLHSSSGGRGRRMGMLRPISQTISSMESWEGNSSRDVSNRALIKYQPGHYTRKRLSGAENCNRRDWLFASINNGAAPGWGGCADPNDTVPGCLLIYIIVNIPQRPGGRGGGCTCVRRGFEGELEGAGDFAPSPLLSGCRNQSWVELQASQVSGN</sequence>
<protein>
    <submittedName>
        <fullName evidence="1">Uncharacterized protein</fullName>
    </submittedName>
</protein>
<evidence type="ECO:0000313" key="1">
    <source>
        <dbReference type="EMBL" id="CAH1401758.1"/>
    </source>
</evidence>
<proteinExistence type="predicted"/>
<keyword evidence="2" id="KW-1185">Reference proteome</keyword>
<dbReference type="AlphaFoldDB" id="A0A9P0HFZ7"/>
<dbReference type="Proteomes" id="UP001152798">
    <property type="component" value="Chromosome 5"/>
</dbReference>
<gene>
    <name evidence="1" type="ORF">NEZAVI_LOCUS10711</name>
</gene>
<dbReference type="EMBL" id="OV725081">
    <property type="protein sequence ID" value="CAH1401758.1"/>
    <property type="molecule type" value="Genomic_DNA"/>
</dbReference>
<accession>A0A9P0HFZ7</accession>